<protein>
    <submittedName>
        <fullName evidence="1">Uncharacterized protein</fullName>
    </submittedName>
</protein>
<proteinExistence type="predicted"/>
<dbReference type="EMBL" id="GBRH01275762">
    <property type="protein sequence ID" value="JAD22133.1"/>
    <property type="molecule type" value="Transcribed_RNA"/>
</dbReference>
<organism evidence="1">
    <name type="scientific">Arundo donax</name>
    <name type="common">Giant reed</name>
    <name type="synonym">Donax arundinaceus</name>
    <dbReference type="NCBI Taxonomy" id="35708"/>
    <lineage>
        <taxon>Eukaryota</taxon>
        <taxon>Viridiplantae</taxon>
        <taxon>Streptophyta</taxon>
        <taxon>Embryophyta</taxon>
        <taxon>Tracheophyta</taxon>
        <taxon>Spermatophyta</taxon>
        <taxon>Magnoliopsida</taxon>
        <taxon>Liliopsida</taxon>
        <taxon>Poales</taxon>
        <taxon>Poaceae</taxon>
        <taxon>PACMAD clade</taxon>
        <taxon>Arundinoideae</taxon>
        <taxon>Arundineae</taxon>
        <taxon>Arundo</taxon>
    </lineage>
</organism>
<sequence>MVFYITDHSMHNNFYRCCQNCKSFYLTASKTAKGCTLILFLLTRRLKEKMLAVKVLQFS</sequence>
<evidence type="ECO:0000313" key="1">
    <source>
        <dbReference type="EMBL" id="JAD22133.1"/>
    </source>
</evidence>
<reference evidence="1" key="2">
    <citation type="journal article" date="2015" name="Data Brief">
        <title>Shoot transcriptome of the giant reed, Arundo donax.</title>
        <authorList>
            <person name="Barrero R.A."/>
            <person name="Guerrero F.D."/>
            <person name="Moolhuijzen P."/>
            <person name="Goolsby J.A."/>
            <person name="Tidwell J."/>
            <person name="Bellgard S.E."/>
            <person name="Bellgard M.I."/>
        </authorList>
    </citation>
    <scope>NUCLEOTIDE SEQUENCE</scope>
    <source>
        <tissue evidence="1">Shoot tissue taken approximately 20 cm above the soil surface</tissue>
    </source>
</reference>
<dbReference type="AlphaFoldDB" id="A0A0A8Y9Z2"/>
<reference evidence="1" key="1">
    <citation type="submission" date="2014-09" db="EMBL/GenBank/DDBJ databases">
        <authorList>
            <person name="Magalhaes I.L.F."/>
            <person name="Oliveira U."/>
            <person name="Santos F.R."/>
            <person name="Vidigal T.H.D.A."/>
            <person name="Brescovit A.D."/>
            <person name="Santos A.J."/>
        </authorList>
    </citation>
    <scope>NUCLEOTIDE SEQUENCE</scope>
    <source>
        <tissue evidence="1">Shoot tissue taken approximately 20 cm above the soil surface</tissue>
    </source>
</reference>
<name>A0A0A8Y9Z2_ARUDO</name>
<accession>A0A0A8Y9Z2</accession>